<organism evidence="2 3">
    <name type="scientific">Micromonospora carbonacea</name>
    <dbReference type="NCBI Taxonomy" id="47853"/>
    <lineage>
        <taxon>Bacteria</taxon>
        <taxon>Bacillati</taxon>
        <taxon>Actinomycetota</taxon>
        <taxon>Actinomycetes</taxon>
        <taxon>Micromonosporales</taxon>
        <taxon>Micromonosporaceae</taxon>
        <taxon>Micromonospora</taxon>
    </lineage>
</organism>
<dbReference type="InterPro" id="IPR045792">
    <property type="entry name" value="DUF6036"/>
</dbReference>
<dbReference type="EMBL" id="CP058322">
    <property type="protein sequence ID" value="QLD26681.1"/>
    <property type="molecule type" value="Genomic_DNA"/>
</dbReference>
<dbReference type="InterPro" id="IPR043519">
    <property type="entry name" value="NT_sf"/>
</dbReference>
<dbReference type="Proteomes" id="UP000509335">
    <property type="component" value="Chromosome"/>
</dbReference>
<proteinExistence type="predicted"/>
<dbReference type="Pfam" id="PF19502">
    <property type="entry name" value="DUF6036"/>
    <property type="match status" value="1"/>
</dbReference>
<protein>
    <recommendedName>
        <fullName evidence="1">DUF6036 domain-containing protein</fullName>
    </recommendedName>
</protein>
<evidence type="ECO:0000313" key="2">
    <source>
        <dbReference type="EMBL" id="QLD26681.1"/>
    </source>
</evidence>
<feature type="domain" description="DUF6036" evidence="1">
    <location>
        <begin position="31"/>
        <end position="134"/>
    </location>
</feature>
<dbReference type="KEGG" id="mcab:HXZ27_22745"/>
<dbReference type="AlphaFoldDB" id="A0A7H8XSC5"/>
<sequence>MSLDDPLLDRVAIEDAFRRLGERLARRGVVADLYIFGGAAMALAYDARRATRDIDAVFHPHGVVLDEARAVADELGLPHWWLNEQASAYVAPGGDAAAPRVFDHPGLRVAAASAEHLLAMKVLAARRRDADDIRFLVDHLRLTRAEEVLDLCAEIFPEEEVPGRARLVLDDVFDSR</sequence>
<gene>
    <name evidence="2" type="ORF">HXZ27_22745</name>
</gene>
<accession>A0A7H8XSC5</accession>
<reference evidence="2 3" key="1">
    <citation type="submission" date="2020-07" db="EMBL/GenBank/DDBJ databases">
        <title>A bifunctional nitrone conjugated secondary metabolite targeting the ribosome.</title>
        <authorList>
            <person name="Limbrick E.M."/>
            <person name="Graf M."/>
            <person name="Derewacz D.K."/>
            <person name="Nguyen F."/>
            <person name="Spraggins J.M."/>
            <person name="Wieland M."/>
            <person name="Ynigez-Gutierrez A.E."/>
            <person name="Reisman B.J."/>
            <person name="Zinshteyn B."/>
            <person name="McCulloch K."/>
            <person name="Iverson T.M."/>
            <person name="Green R."/>
            <person name="Wilson D.N."/>
            <person name="Bachmann B.O."/>
        </authorList>
    </citation>
    <scope>NUCLEOTIDE SEQUENCE [LARGE SCALE GENOMIC DNA]</scope>
    <source>
        <strain evidence="3">aurantiaca</strain>
    </source>
</reference>
<name>A0A7H8XSC5_9ACTN</name>
<dbReference type="SUPFAM" id="SSF81301">
    <property type="entry name" value="Nucleotidyltransferase"/>
    <property type="match status" value="1"/>
</dbReference>
<evidence type="ECO:0000313" key="3">
    <source>
        <dbReference type="Proteomes" id="UP000509335"/>
    </source>
</evidence>
<evidence type="ECO:0000259" key="1">
    <source>
        <dbReference type="Pfam" id="PF19502"/>
    </source>
</evidence>